<dbReference type="AlphaFoldDB" id="A0A221SW59"/>
<reference evidence="1 2" key="1">
    <citation type="submission" date="2017-05" db="EMBL/GenBank/DDBJ databases">
        <title>The complete genome sequence of Deinococcus ficus isolated from the rhizosphere of the Ficus religiosa L. in Taiwan.</title>
        <authorList>
            <person name="Wu K.-M."/>
            <person name="Liao T.-L."/>
            <person name="Liu Y.-M."/>
            <person name="Young C.-C."/>
            <person name="Tsai S.-F."/>
        </authorList>
    </citation>
    <scope>NUCLEOTIDE SEQUENCE [LARGE SCALE GENOMIC DNA]</scope>
    <source>
        <strain evidence="1 2">CC-FR2-10</strain>
    </source>
</reference>
<evidence type="ECO:0000313" key="2">
    <source>
        <dbReference type="Proteomes" id="UP000259030"/>
    </source>
</evidence>
<dbReference type="OrthoDB" id="73357at2"/>
<organism evidence="1 2">
    <name type="scientific">Deinococcus ficus</name>
    <dbReference type="NCBI Taxonomy" id="317577"/>
    <lineage>
        <taxon>Bacteria</taxon>
        <taxon>Thermotogati</taxon>
        <taxon>Deinococcota</taxon>
        <taxon>Deinococci</taxon>
        <taxon>Deinococcales</taxon>
        <taxon>Deinococcaceae</taxon>
        <taxon>Deinococcus</taxon>
    </lineage>
</organism>
<evidence type="ECO:0000313" key="1">
    <source>
        <dbReference type="EMBL" id="ASN80870.1"/>
    </source>
</evidence>
<dbReference type="STRING" id="317577.GCA_000419625_02408"/>
<gene>
    <name evidence="1" type="ORF">DFI_07550</name>
</gene>
<dbReference type="Proteomes" id="UP000259030">
    <property type="component" value="Chromosome"/>
</dbReference>
<dbReference type="KEGG" id="dfc:DFI_07550"/>
<dbReference type="RefSeq" id="WP_022801925.1">
    <property type="nucleotide sequence ID" value="NZ_ATTJ01000001.1"/>
</dbReference>
<name>A0A221SW59_9DEIO</name>
<accession>A0A221SW59</accession>
<proteinExistence type="predicted"/>
<dbReference type="EMBL" id="CP021081">
    <property type="protein sequence ID" value="ASN80870.1"/>
    <property type="molecule type" value="Genomic_DNA"/>
</dbReference>
<keyword evidence="2" id="KW-1185">Reference proteome</keyword>
<protein>
    <submittedName>
        <fullName evidence="1">Uncharacterized protein</fullName>
    </submittedName>
</protein>
<sequence length="92" mass="9944">MQAAELLSFLSARGGREFRVTALLLSGRGRKAVRRELGAYHLTVRGEFVQATGPSGQTRQLSAQEFTQVFGAHQFTPPEPTGVLTDLGPLFG</sequence>